<keyword evidence="3" id="KW-0560">Oxidoreductase</keyword>
<dbReference type="GO" id="GO:0071949">
    <property type="term" value="F:FAD binding"/>
    <property type="evidence" value="ECO:0007669"/>
    <property type="project" value="InterPro"/>
</dbReference>
<dbReference type="PANTHER" id="PTHR43004:SF21">
    <property type="entry name" value="FAD-BINDING DOMAIN-CONTAINING PROTEIN-RELATED"/>
    <property type="match status" value="1"/>
</dbReference>
<evidence type="ECO:0000259" key="4">
    <source>
        <dbReference type="Pfam" id="PF01494"/>
    </source>
</evidence>
<dbReference type="Gene3D" id="3.30.9.10">
    <property type="entry name" value="D-Amino Acid Oxidase, subunit A, domain 2"/>
    <property type="match status" value="1"/>
</dbReference>
<dbReference type="InterPro" id="IPR036188">
    <property type="entry name" value="FAD/NAD-bd_sf"/>
</dbReference>
<dbReference type="NCBIfam" id="NF004780">
    <property type="entry name" value="PRK06126.1"/>
    <property type="match status" value="1"/>
</dbReference>
<feature type="domain" description="FAD-binding" evidence="4">
    <location>
        <begin position="8"/>
        <end position="373"/>
    </location>
</feature>
<accession>A0A0D2H7I2</accession>
<proteinExistence type="predicted"/>
<dbReference type="RefSeq" id="XP_016615937.1">
    <property type="nucleotide sequence ID" value="XM_016767839.1"/>
</dbReference>
<sequence length="610" mass="67857">MPLVVQHETPVLVVGAGPAGLIAALQLAENGIKCLVAERNLDTTKWPKMDVTNCRSMELFKRLKIDQGLREVGVPQHYSFDVHFSSGLSDGGERIAKWDLPSPDWWRAHIKEHNDGSMPREPYQRCSQAIFEAWLKPRIQAQPLIESHFGWKFETLSESDTGVECDFTDTMGETHRVKAQYVVGCDGAGSRVRKAIGVDLVGGPVPAKLHLVHFKSRDLSRIQRQGQFWHIFFTSGHVIISQDEVDTWTAHTPLPLDFDVSTLDPVETVYRVLGGSSEPWSIKIDEVLVTSTWRPNICIAEKYISPHGRIFLSGDAAHQNIPTGGYGMNTAVGDSFDIGWKLAAVLSGHGGPLLLQSYEVERRPVAARNIERSGVHWQQHSFYKELVGKTGNAVTAKTAEGDALRRQIAEYITVHDGENKDHGIEMGYRYNGSPVIVSDEESTTEPEWNPKQYIPSTWPGARAPHVYLKDGETSIFDLFGRGREFSLVDFTTDARYIRAFEPEAKRQGVPLRPVSLPHEPHAKQVWEGRDAVLIRPDDHVAWRSPQNPEGGLEKLDIARILAVVVGKESSHHSSAGAHQDDLARVKAHGFTGTVGNVDQDKVEGLAPFQK</sequence>
<dbReference type="InterPro" id="IPR002938">
    <property type="entry name" value="FAD-bd"/>
</dbReference>
<dbReference type="OrthoDB" id="2096480at2759"/>
<keyword evidence="1" id="KW-0285">Flavoprotein</keyword>
<name>A0A0D2H7I2_CLAB1</name>
<protein>
    <recommendedName>
        <fullName evidence="4">FAD-binding domain-containing protein</fullName>
    </recommendedName>
</protein>
<dbReference type="InterPro" id="IPR050641">
    <property type="entry name" value="RIFMO-like"/>
</dbReference>
<evidence type="ECO:0000256" key="1">
    <source>
        <dbReference type="ARBA" id="ARBA00022630"/>
    </source>
</evidence>
<keyword evidence="6" id="KW-1185">Reference proteome</keyword>
<evidence type="ECO:0000256" key="3">
    <source>
        <dbReference type="ARBA" id="ARBA00023002"/>
    </source>
</evidence>
<dbReference type="EMBL" id="KN846996">
    <property type="protein sequence ID" value="KIW89268.1"/>
    <property type="molecule type" value="Genomic_DNA"/>
</dbReference>
<evidence type="ECO:0000313" key="5">
    <source>
        <dbReference type="EMBL" id="KIW89268.1"/>
    </source>
</evidence>
<keyword evidence="2" id="KW-0274">FAD</keyword>
<dbReference type="Gene3D" id="3.40.30.120">
    <property type="match status" value="1"/>
</dbReference>
<dbReference type="AlphaFoldDB" id="A0A0D2H7I2"/>
<gene>
    <name evidence="5" type="ORF">Z519_10121</name>
</gene>
<dbReference type="GeneID" id="27703049"/>
<evidence type="ECO:0000256" key="2">
    <source>
        <dbReference type="ARBA" id="ARBA00022827"/>
    </source>
</evidence>
<dbReference type="Pfam" id="PF21274">
    <property type="entry name" value="Rng_hyd_C"/>
    <property type="match status" value="1"/>
</dbReference>
<dbReference type="Proteomes" id="UP000053789">
    <property type="component" value="Unassembled WGS sequence"/>
</dbReference>
<evidence type="ECO:0000313" key="6">
    <source>
        <dbReference type="Proteomes" id="UP000053789"/>
    </source>
</evidence>
<dbReference type="PRINTS" id="PR00420">
    <property type="entry name" value="RNGMNOXGNASE"/>
</dbReference>
<dbReference type="Gene3D" id="3.50.50.60">
    <property type="entry name" value="FAD/NAD(P)-binding domain"/>
    <property type="match status" value="1"/>
</dbReference>
<dbReference type="SUPFAM" id="SSF51905">
    <property type="entry name" value="FAD/NAD(P)-binding domain"/>
    <property type="match status" value="1"/>
</dbReference>
<dbReference type="HOGENOM" id="CLU_009665_14_2_1"/>
<dbReference type="VEuPathDB" id="FungiDB:Z519_10121"/>
<dbReference type="Pfam" id="PF01494">
    <property type="entry name" value="FAD_binding_3"/>
    <property type="match status" value="1"/>
</dbReference>
<dbReference type="PANTHER" id="PTHR43004">
    <property type="entry name" value="TRK SYSTEM POTASSIUM UPTAKE PROTEIN"/>
    <property type="match status" value="1"/>
</dbReference>
<reference evidence="5" key="1">
    <citation type="submission" date="2015-01" db="EMBL/GenBank/DDBJ databases">
        <title>The Genome Sequence of Cladophialophora bantiana CBS 173.52.</title>
        <authorList>
            <consortium name="The Broad Institute Genomics Platform"/>
            <person name="Cuomo C."/>
            <person name="de Hoog S."/>
            <person name="Gorbushina A."/>
            <person name="Stielow B."/>
            <person name="Teixiera M."/>
            <person name="Abouelleil A."/>
            <person name="Chapman S.B."/>
            <person name="Priest M."/>
            <person name="Young S.K."/>
            <person name="Wortman J."/>
            <person name="Nusbaum C."/>
            <person name="Birren B."/>
        </authorList>
    </citation>
    <scope>NUCLEOTIDE SEQUENCE [LARGE SCALE GENOMIC DNA]</scope>
    <source>
        <strain evidence="5">CBS 173.52</strain>
    </source>
</reference>
<dbReference type="GO" id="GO:0016709">
    <property type="term" value="F:oxidoreductase activity, acting on paired donors, with incorporation or reduction of molecular oxygen, NAD(P)H as one donor, and incorporation of one atom of oxygen"/>
    <property type="evidence" value="ECO:0007669"/>
    <property type="project" value="UniProtKB-ARBA"/>
</dbReference>
<organism evidence="5 6">
    <name type="scientific">Cladophialophora bantiana (strain ATCC 10958 / CBS 173.52 / CDC B-1940 / NIH 8579)</name>
    <name type="common">Xylohypha bantiana</name>
    <dbReference type="NCBI Taxonomy" id="1442370"/>
    <lineage>
        <taxon>Eukaryota</taxon>
        <taxon>Fungi</taxon>
        <taxon>Dikarya</taxon>
        <taxon>Ascomycota</taxon>
        <taxon>Pezizomycotina</taxon>
        <taxon>Eurotiomycetes</taxon>
        <taxon>Chaetothyriomycetidae</taxon>
        <taxon>Chaetothyriales</taxon>
        <taxon>Herpotrichiellaceae</taxon>
        <taxon>Cladophialophora</taxon>
    </lineage>
</organism>